<dbReference type="AlphaFoldDB" id="A0A2G1DK18"/>
<feature type="transmembrane region" description="Helical" evidence="6">
    <location>
        <begin position="158"/>
        <end position="181"/>
    </location>
</feature>
<dbReference type="PANTHER" id="PTHR30086">
    <property type="entry name" value="ARGININE EXPORTER PROTEIN ARGO"/>
    <property type="match status" value="1"/>
</dbReference>
<comment type="caution">
    <text evidence="7">The sequence shown here is derived from an EMBL/GenBank/DDBJ whole genome shotgun (WGS) entry which is preliminary data.</text>
</comment>
<dbReference type="Pfam" id="PF01810">
    <property type="entry name" value="LysE"/>
    <property type="match status" value="1"/>
</dbReference>
<keyword evidence="5 6" id="KW-0472">Membrane</keyword>
<keyword evidence="4 6" id="KW-1133">Transmembrane helix</keyword>
<dbReference type="GO" id="GO:0005886">
    <property type="term" value="C:plasma membrane"/>
    <property type="evidence" value="ECO:0007669"/>
    <property type="project" value="UniProtKB-SubCell"/>
</dbReference>
<gene>
    <name evidence="7" type="ORF">CPU12_02970</name>
</gene>
<feature type="transmembrane region" description="Helical" evidence="6">
    <location>
        <begin position="77"/>
        <end position="99"/>
    </location>
</feature>
<feature type="transmembrane region" description="Helical" evidence="6">
    <location>
        <begin position="6"/>
        <end position="34"/>
    </location>
</feature>
<feature type="transmembrane region" description="Helical" evidence="6">
    <location>
        <begin position="120"/>
        <end position="146"/>
    </location>
</feature>
<accession>A0A2G1DK18</accession>
<keyword evidence="3 6" id="KW-0812">Transmembrane</keyword>
<name>A0A2G1DK18_9BACT</name>
<dbReference type="GO" id="GO:0042970">
    <property type="term" value="F:homoserine transmembrane transporter activity"/>
    <property type="evidence" value="ECO:0007669"/>
    <property type="project" value="TreeGrafter"/>
</dbReference>
<evidence type="ECO:0000256" key="1">
    <source>
        <dbReference type="ARBA" id="ARBA00004651"/>
    </source>
</evidence>
<protein>
    <submittedName>
        <fullName evidence="7">Threonine transporter RhtB</fullName>
    </submittedName>
</protein>
<dbReference type="InterPro" id="IPR001123">
    <property type="entry name" value="LeuE-type"/>
</dbReference>
<feature type="transmembrane region" description="Helical" evidence="6">
    <location>
        <begin position="193"/>
        <end position="211"/>
    </location>
</feature>
<evidence type="ECO:0000313" key="8">
    <source>
        <dbReference type="Proteomes" id="UP000221222"/>
    </source>
</evidence>
<evidence type="ECO:0000256" key="4">
    <source>
        <dbReference type="ARBA" id="ARBA00022989"/>
    </source>
</evidence>
<evidence type="ECO:0000256" key="5">
    <source>
        <dbReference type="ARBA" id="ARBA00023136"/>
    </source>
</evidence>
<keyword evidence="2" id="KW-1003">Cell membrane</keyword>
<organism evidence="7 8">
    <name type="scientific">Malaciobacter molluscorum LMG 25693</name>
    <dbReference type="NCBI Taxonomy" id="870501"/>
    <lineage>
        <taxon>Bacteria</taxon>
        <taxon>Pseudomonadati</taxon>
        <taxon>Campylobacterota</taxon>
        <taxon>Epsilonproteobacteria</taxon>
        <taxon>Campylobacterales</taxon>
        <taxon>Arcobacteraceae</taxon>
        <taxon>Malaciobacter</taxon>
    </lineage>
</organism>
<dbReference type="EMBL" id="NXFY01000003">
    <property type="protein sequence ID" value="PHO18837.1"/>
    <property type="molecule type" value="Genomic_DNA"/>
</dbReference>
<dbReference type="PIRSF" id="PIRSF006324">
    <property type="entry name" value="LeuE"/>
    <property type="match status" value="1"/>
</dbReference>
<evidence type="ECO:0000256" key="6">
    <source>
        <dbReference type="SAM" id="Phobius"/>
    </source>
</evidence>
<evidence type="ECO:0000313" key="7">
    <source>
        <dbReference type="EMBL" id="PHO18837.1"/>
    </source>
</evidence>
<keyword evidence="8" id="KW-1185">Reference proteome</keyword>
<reference evidence="7 8" key="1">
    <citation type="submission" date="2017-09" db="EMBL/GenBank/DDBJ databases">
        <title>Arcobacter canalis sp. nov., a new species isolated from a water canal contaminated with urban sewage.</title>
        <authorList>
            <person name="Perez-Cataluna A."/>
            <person name="Salas-Masso N."/>
            <person name="Figueras M.J."/>
        </authorList>
    </citation>
    <scope>NUCLEOTIDE SEQUENCE [LARGE SCALE GENOMIC DNA]</scope>
    <source>
        <strain evidence="7 8">F98-3</strain>
    </source>
</reference>
<evidence type="ECO:0000256" key="3">
    <source>
        <dbReference type="ARBA" id="ARBA00022692"/>
    </source>
</evidence>
<feature type="transmembrane region" description="Helical" evidence="6">
    <location>
        <begin position="46"/>
        <end position="71"/>
    </location>
</feature>
<dbReference type="RefSeq" id="WP_099341596.1">
    <property type="nucleotide sequence ID" value="NZ_CP032098.1"/>
</dbReference>
<proteinExistence type="predicted"/>
<dbReference type="PANTHER" id="PTHR30086:SF5">
    <property type="entry name" value="HOMOGENTISATE EXPORT PROTEIN"/>
    <property type="match status" value="1"/>
</dbReference>
<dbReference type="Proteomes" id="UP000221222">
    <property type="component" value="Unassembled WGS sequence"/>
</dbReference>
<sequence length="212" mass="23490">MDILDLINFTLLLVFIPTFFFVSITPGMCMTLSLSMGMTIGLKKTLFMMFGELIGVGLVATCSVIGVATIMLKYPTVFFVLKYLGGAYLIYLGIMMWLSKGKMALNLKKSNEFNISKKSLAMQGFITAIANPKGWAFFISLLPPFIDKKLPMLSQLPILILMILVIEFLCLNIYATGGVTLRKLLKDSSNVRMINKIAGTLMIFIGVWLALS</sequence>
<comment type="subcellular location">
    <subcellularLocation>
        <location evidence="1">Cell membrane</location>
        <topology evidence="1">Multi-pass membrane protein</topology>
    </subcellularLocation>
</comment>
<evidence type="ECO:0000256" key="2">
    <source>
        <dbReference type="ARBA" id="ARBA00022475"/>
    </source>
</evidence>